<evidence type="ECO:0000313" key="1">
    <source>
        <dbReference type="EMBL" id="KAF9691962.1"/>
    </source>
</evidence>
<proteinExistence type="predicted"/>
<dbReference type="OrthoDB" id="3797897at2759"/>
<keyword evidence="2" id="KW-1185">Reference proteome</keyword>
<gene>
    <name evidence="1" type="ORF">EKO04_010087</name>
</gene>
<reference evidence="1" key="1">
    <citation type="submission" date="2018-12" db="EMBL/GenBank/DDBJ databases">
        <authorList>
            <person name="Syme R.A."/>
            <person name="Farfan-Caceres L."/>
            <person name="Lichtenzveig J."/>
        </authorList>
    </citation>
    <scope>NUCLEOTIDE SEQUENCE</scope>
    <source>
        <strain evidence="1">Al4</strain>
    </source>
</reference>
<organism evidence="1 2">
    <name type="scientific">Ascochyta lentis</name>
    <dbReference type="NCBI Taxonomy" id="205686"/>
    <lineage>
        <taxon>Eukaryota</taxon>
        <taxon>Fungi</taxon>
        <taxon>Dikarya</taxon>
        <taxon>Ascomycota</taxon>
        <taxon>Pezizomycotina</taxon>
        <taxon>Dothideomycetes</taxon>
        <taxon>Pleosporomycetidae</taxon>
        <taxon>Pleosporales</taxon>
        <taxon>Pleosporineae</taxon>
        <taxon>Didymellaceae</taxon>
        <taxon>Ascochyta</taxon>
    </lineage>
</organism>
<sequence length="145" mass="16166">MLVPARGASPLSIHRLHSLPGSSTHLAPFSRRHISSQKAHPPQENLPTPAFSLWAELKATRPAVRYTVYAGIGLMATAESTFWFNVARAKYFPSTQEEEKGKADQFLQELQAAMQGYKAVWMGNYGRYYDAYIWGADYGGLDGLQ</sequence>
<protein>
    <submittedName>
        <fullName evidence="1">Uncharacterized protein</fullName>
    </submittedName>
</protein>
<accession>A0A8H7IWJ8</accession>
<dbReference type="Proteomes" id="UP000651452">
    <property type="component" value="Unassembled WGS sequence"/>
</dbReference>
<reference evidence="1" key="2">
    <citation type="submission" date="2020-09" db="EMBL/GenBank/DDBJ databases">
        <title>Reference genome assembly for Australian Ascochyta lentis isolate Al4.</title>
        <authorList>
            <person name="Lee R.C."/>
            <person name="Farfan-Caceres L.M."/>
            <person name="Debler J.W."/>
            <person name="Williams A.H."/>
            <person name="Henares B.M."/>
        </authorList>
    </citation>
    <scope>NUCLEOTIDE SEQUENCE</scope>
    <source>
        <strain evidence="1">Al4</strain>
    </source>
</reference>
<dbReference type="AlphaFoldDB" id="A0A8H7IWJ8"/>
<comment type="caution">
    <text evidence="1">The sequence shown here is derived from an EMBL/GenBank/DDBJ whole genome shotgun (WGS) entry which is preliminary data.</text>
</comment>
<name>A0A8H7IWJ8_9PLEO</name>
<evidence type="ECO:0000313" key="2">
    <source>
        <dbReference type="Proteomes" id="UP000651452"/>
    </source>
</evidence>
<dbReference type="EMBL" id="RZGK01000019">
    <property type="protein sequence ID" value="KAF9691962.1"/>
    <property type="molecule type" value="Genomic_DNA"/>
</dbReference>